<feature type="compositionally biased region" description="Polar residues" evidence="1">
    <location>
        <begin position="124"/>
        <end position="135"/>
    </location>
</feature>
<dbReference type="EnsemblPlants" id="TraesCS5D02G295000.1">
    <property type="protein sequence ID" value="TraesCS5D02G295000.1"/>
    <property type="gene ID" value="TraesCS5D02G295000"/>
</dbReference>
<reference evidence="2" key="2">
    <citation type="submission" date="2018-10" db="UniProtKB">
        <authorList>
            <consortium name="EnsemblPlants"/>
        </authorList>
    </citation>
    <scope>IDENTIFICATION</scope>
</reference>
<dbReference type="AlphaFoldDB" id="A0A3B6MVV6"/>
<sequence>MKSLALRAPPVVEGKRKTRERETAVLCGVHPYLLLSPPEIQFYIDRASNPRGPNRRPLAPLPSRLSLPNLWRRRTAGAGGRTGQRRRVGRGLGEPGAPQRARGRKAASGEAANHSGGGRRRSGTWGQAGNSSSGWSGRAAVITDRERATAMAPICGSQEFLDDLTIKVSRSVVLVLSFEPRGTCHQFMDMPPMEGEERDRYIQQNMRTTHYKSCTGFIIGVSKRVIFIAVHHSQINTAAFDTFSVRFHDNNEKAAKIFIKKTKSVTILSVEQPDHPYHPVLRSRKRIGRDDVLILSNVHLGCLNSDQSSVINPRTEAIANPADSDSIVPRSGKWFTFGCTTEIEELLGAPVFDFSGLFVGSVDTNHPRIWSDEVKCYSDLIYARHAWYFFRKARRKIEKKLMKERKKKKMGG</sequence>
<proteinExistence type="predicted"/>
<organism evidence="2">
    <name type="scientific">Triticum aestivum</name>
    <name type="common">Wheat</name>
    <dbReference type="NCBI Taxonomy" id="4565"/>
    <lineage>
        <taxon>Eukaryota</taxon>
        <taxon>Viridiplantae</taxon>
        <taxon>Streptophyta</taxon>
        <taxon>Embryophyta</taxon>
        <taxon>Tracheophyta</taxon>
        <taxon>Spermatophyta</taxon>
        <taxon>Magnoliopsida</taxon>
        <taxon>Liliopsida</taxon>
        <taxon>Poales</taxon>
        <taxon>Poaceae</taxon>
        <taxon>BOP clade</taxon>
        <taxon>Pooideae</taxon>
        <taxon>Triticodae</taxon>
        <taxon>Triticeae</taxon>
        <taxon>Triticinae</taxon>
        <taxon>Triticum</taxon>
    </lineage>
</organism>
<keyword evidence="3" id="KW-1185">Reference proteome</keyword>
<dbReference type="Gramene" id="TraesWEE_scaffold_019604_01G000100.1">
    <property type="protein sequence ID" value="TraesWEE_scaffold_019604_01G000100.1"/>
    <property type="gene ID" value="TraesWEE_scaffold_019604_01G000100"/>
</dbReference>
<dbReference type="Gramene" id="TraesROB_scaffold_025023_01G000100.1">
    <property type="protein sequence ID" value="TraesROB_scaffold_025023_01G000100.1"/>
    <property type="gene ID" value="TraesROB_scaffold_025023_01G000100"/>
</dbReference>
<dbReference type="Gramene" id="TraesCLE_scaffold_026318_01G000100.1">
    <property type="protein sequence ID" value="TraesCLE_scaffold_026318_01G000100.1"/>
    <property type="gene ID" value="TraesCLE_scaffold_026318_01G000100"/>
</dbReference>
<dbReference type="Gramene" id="TraesPARA_EIv1.0_1831880.1">
    <property type="protein sequence ID" value="TraesPARA_EIv1.0_1831880.1.CDS"/>
    <property type="gene ID" value="TraesPARA_EIv1.0_1831880"/>
</dbReference>
<protein>
    <submittedName>
        <fullName evidence="2">Uncharacterized protein</fullName>
    </submittedName>
</protein>
<evidence type="ECO:0000313" key="3">
    <source>
        <dbReference type="Proteomes" id="UP000019116"/>
    </source>
</evidence>
<dbReference type="Proteomes" id="UP000019116">
    <property type="component" value="Chromosome 5D"/>
</dbReference>
<evidence type="ECO:0000256" key="1">
    <source>
        <dbReference type="SAM" id="MobiDB-lite"/>
    </source>
</evidence>
<dbReference type="GeneID" id="123122074"/>
<evidence type="ECO:0000313" key="2">
    <source>
        <dbReference type="EnsemblPlants" id="TraesCS5D02G295000.1"/>
    </source>
</evidence>
<accession>A0A3B6MVV6</accession>
<dbReference type="Gramene" id="TraesCAD_scaffold_011087_01G000100.1">
    <property type="protein sequence ID" value="TraesCAD_scaffold_011087_01G000100.1"/>
    <property type="gene ID" value="TraesCAD_scaffold_011087_01G000100"/>
</dbReference>
<dbReference type="Gramene" id="TraesCS5D02G295000.1">
    <property type="protein sequence ID" value="TraesCS5D02G295000.1"/>
    <property type="gene ID" value="TraesCS5D02G295000"/>
</dbReference>
<name>A0A3B6MVV6_WHEAT</name>
<feature type="compositionally biased region" description="Low complexity" evidence="1">
    <location>
        <begin position="55"/>
        <end position="70"/>
    </location>
</feature>
<dbReference type="RefSeq" id="XP_044398144.1">
    <property type="nucleotide sequence ID" value="XM_044542209.1"/>
</dbReference>
<dbReference type="OrthoDB" id="10294379at2759"/>
<feature type="region of interest" description="Disordered" evidence="1">
    <location>
        <begin position="46"/>
        <end position="138"/>
    </location>
</feature>
<dbReference type="OMA" id="QCASAVW"/>
<dbReference type="Gramene" id="TraesCS5D03G0671000.1">
    <property type="protein sequence ID" value="TraesCS5D03G0671000.1.CDS"/>
    <property type="gene ID" value="TraesCS5D03G0671000"/>
</dbReference>
<gene>
    <name evidence="2" type="primary">LOC123122074</name>
</gene>
<reference evidence="2" key="1">
    <citation type="submission" date="2018-08" db="EMBL/GenBank/DDBJ databases">
        <authorList>
            <person name="Rossello M."/>
        </authorList>
    </citation>
    <scope>NUCLEOTIDE SEQUENCE [LARGE SCALE GENOMIC DNA]</scope>
    <source>
        <strain evidence="2">cv. Chinese Spring</strain>
    </source>
</reference>